<comment type="cofactor">
    <cofactor evidence="1">
        <name>Mg(2+)</name>
        <dbReference type="ChEBI" id="CHEBI:18420"/>
    </cofactor>
</comment>
<protein>
    <submittedName>
        <fullName evidence="7">ADP-ribose pyrophosphatase</fullName>
    </submittedName>
</protein>
<proteinExistence type="inferred from homology"/>
<dbReference type="PROSITE" id="PS00893">
    <property type="entry name" value="NUDIX_BOX"/>
    <property type="match status" value="1"/>
</dbReference>
<dbReference type="EMBL" id="LK021338">
    <property type="protein sequence ID" value="CDQ44003.1"/>
    <property type="molecule type" value="Genomic_DNA"/>
</dbReference>
<dbReference type="PROSITE" id="PS51462">
    <property type="entry name" value="NUDIX"/>
    <property type="match status" value="1"/>
</dbReference>
<feature type="domain" description="Nudix hydrolase" evidence="6">
    <location>
        <begin position="59"/>
        <end position="201"/>
    </location>
</feature>
<sequence>MMIWLVVLLVVVGAALLLTGSWAYLTANRLDRLHVRYDLSWQALDAALARRAVVARAVAQRVSARIVLLDEDGRVLLFRGSDPAGDGSRRWWFTVGGAVEPGEELADAAARELFEETGLRVSAAELVGPVWRRDALIDFNGSVMRSEEHFFVHRTRCFDPSSAGYNELERRYIQGHRWCDATMIAELDANGEPVYPRQLGALLARAGELADVRGAGPGTQPQIIR</sequence>
<dbReference type="InterPro" id="IPR020476">
    <property type="entry name" value="Nudix_hydrolase"/>
</dbReference>
<dbReference type="Proteomes" id="UP000028864">
    <property type="component" value="Unassembled WGS sequence"/>
</dbReference>
<dbReference type="Gene3D" id="3.90.79.10">
    <property type="entry name" value="Nucleoside Triphosphate Pyrophosphohydrolase"/>
    <property type="match status" value="1"/>
</dbReference>
<dbReference type="InterPro" id="IPR020084">
    <property type="entry name" value="NUDIX_hydrolase_CS"/>
</dbReference>
<dbReference type="PANTHER" id="PTHR43046">
    <property type="entry name" value="GDP-MANNOSE MANNOSYL HYDROLASE"/>
    <property type="match status" value="1"/>
</dbReference>
<evidence type="ECO:0000256" key="4">
    <source>
        <dbReference type="ARBA" id="ARBA00022842"/>
    </source>
</evidence>
<dbReference type="SUPFAM" id="SSF55811">
    <property type="entry name" value="Nudix"/>
    <property type="match status" value="1"/>
</dbReference>
<evidence type="ECO:0000256" key="5">
    <source>
        <dbReference type="RuleBase" id="RU003476"/>
    </source>
</evidence>
<evidence type="ECO:0000256" key="1">
    <source>
        <dbReference type="ARBA" id="ARBA00001946"/>
    </source>
</evidence>
<reference evidence="7" key="2">
    <citation type="submission" date="2015-09" db="EMBL/GenBank/DDBJ databases">
        <title>Draft genome sequence of Mycobacterium neoaurum DSM 44074.</title>
        <authorList>
            <person name="Croce O."/>
            <person name="Robert C."/>
            <person name="Raoult D."/>
            <person name="Drancourt M."/>
        </authorList>
    </citation>
    <scope>NUCLEOTIDE SEQUENCE</scope>
    <source>
        <strain evidence="7">DSM 44074</strain>
    </source>
</reference>
<dbReference type="GO" id="GO:0016787">
    <property type="term" value="F:hydrolase activity"/>
    <property type="evidence" value="ECO:0007669"/>
    <property type="project" value="UniProtKB-KW"/>
</dbReference>
<dbReference type="CDD" id="cd04685">
    <property type="entry name" value="NUDIX_Hydrolase"/>
    <property type="match status" value="1"/>
</dbReference>
<dbReference type="AlphaFoldDB" id="A0AAV2WJM7"/>
<dbReference type="InterPro" id="IPR000086">
    <property type="entry name" value="NUDIX_hydrolase_dom"/>
</dbReference>
<dbReference type="PRINTS" id="PR00502">
    <property type="entry name" value="NUDIXFAMILY"/>
</dbReference>
<name>A0AAV2WJM7_MYCNE</name>
<evidence type="ECO:0000256" key="2">
    <source>
        <dbReference type="ARBA" id="ARBA00005582"/>
    </source>
</evidence>
<organism evidence="7 8">
    <name type="scientific">Mycolicibacterium neoaurum</name>
    <name type="common">Mycobacterium neoaurum</name>
    <dbReference type="NCBI Taxonomy" id="1795"/>
    <lineage>
        <taxon>Bacteria</taxon>
        <taxon>Bacillati</taxon>
        <taxon>Actinomycetota</taxon>
        <taxon>Actinomycetes</taxon>
        <taxon>Mycobacteriales</taxon>
        <taxon>Mycobacteriaceae</taxon>
        <taxon>Mycolicibacterium</taxon>
    </lineage>
</organism>
<reference evidence="7" key="1">
    <citation type="submission" date="2014-05" db="EMBL/GenBank/DDBJ databases">
        <authorList>
            <person name="Urmite Genomes"/>
        </authorList>
    </citation>
    <scope>NUCLEOTIDE SEQUENCE</scope>
    <source>
        <strain evidence="7">DSM 44074</strain>
    </source>
</reference>
<evidence type="ECO:0000313" key="8">
    <source>
        <dbReference type="Proteomes" id="UP000028864"/>
    </source>
</evidence>
<comment type="similarity">
    <text evidence="2 5">Belongs to the Nudix hydrolase family.</text>
</comment>
<keyword evidence="3 5" id="KW-0378">Hydrolase</keyword>
<evidence type="ECO:0000259" key="6">
    <source>
        <dbReference type="PROSITE" id="PS51462"/>
    </source>
</evidence>
<keyword evidence="4" id="KW-0460">Magnesium</keyword>
<dbReference type="InterPro" id="IPR015797">
    <property type="entry name" value="NUDIX_hydrolase-like_dom_sf"/>
</dbReference>
<evidence type="ECO:0000313" key="7">
    <source>
        <dbReference type="EMBL" id="CDQ44003.1"/>
    </source>
</evidence>
<accession>A0AAV2WJM7</accession>
<dbReference type="Pfam" id="PF00293">
    <property type="entry name" value="NUDIX"/>
    <property type="match status" value="1"/>
</dbReference>
<dbReference type="PANTHER" id="PTHR43046:SF12">
    <property type="entry name" value="GDP-MANNOSE MANNOSYL HYDROLASE"/>
    <property type="match status" value="1"/>
</dbReference>
<gene>
    <name evidence="7" type="ORF">BN1047_01879</name>
</gene>
<evidence type="ECO:0000256" key="3">
    <source>
        <dbReference type="ARBA" id="ARBA00022801"/>
    </source>
</evidence>